<evidence type="ECO:0000256" key="1">
    <source>
        <dbReference type="ARBA" id="ARBA00022801"/>
    </source>
</evidence>
<dbReference type="RefSeq" id="WP_262426996.1">
    <property type="nucleotide sequence ID" value="NZ_JACRTJ010000008.1"/>
</dbReference>
<comment type="caution">
    <text evidence="3">The sequence shown here is derived from an EMBL/GenBank/DDBJ whole genome shotgun (WGS) entry which is preliminary data.</text>
</comment>
<keyword evidence="4" id="KW-1185">Reference proteome</keyword>
<dbReference type="EMBL" id="JACRTJ010000008">
    <property type="protein sequence ID" value="MBC8598333.1"/>
    <property type="molecule type" value="Genomic_DNA"/>
</dbReference>
<dbReference type="PANTHER" id="PTHR42776:SF27">
    <property type="entry name" value="DIPEPTIDYL PEPTIDASE FAMILY MEMBER 6"/>
    <property type="match status" value="1"/>
</dbReference>
<protein>
    <submittedName>
        <fullName evidence="3">S9 family peptidase</fullName>
    </submittedName>
</protein>
<dbReference type="Gene3D" id="2.120.10.30">
    <property type="entry name" value="TolB, C-terminal domain"/>
    <property type="match status" value="1"/>
</dbReference>
<dbReference type="Pfam" id="PF00326">
    <property type="entry name" value="Peptidase_S9"/>
    <property type="match status" value="1"/>
</dbReference>
<dbReference type="PANTHER" id="PTHR42776">
    <property type="entry name" value="SERINE PEPTIDASE S9 FAMILY MEMBER"/>
    <property type="match status" value="1"/>
</dbReference>
<dbReference type="InterPro" id="IPR001375">
    <property type="entry name" value="Peptidase_S9_cat"/>
</dbReference>
<evidence type="ECO:0000313" key="3">
    <source>
        <dbReference type="EMBL" id="MBC8598333.1"/>
    </source>
</evidence>
<evidence type="ECO:0000259" key="2">
    <source>
        <dbReference type="Pfam" id="PF00326"/>
    </source>
</evidence>
<dbReference type="SUPFAM" id="SSF82171">
    <property type="entry name" value="DPP6 N-terminal domain-like"/>
    <property type="match status" value="1"/>
</dbReference>
<dbReference type="InterPro" id="IPR029058">
    <property type="entry name" value="AB_hydrolase_fold"/>
</dbReference>
<dbReference type="SUPFAM" id="SSF53474">
    <property type="entry name" value="alpha/beta-Hydrolases"/>
    <property type="match status" value="1"/>
</dbReference>
<organism evidence="3 4">
    <name type="scientific">Enterocloster hominis</name>
    <name type="common">ex Liu et al. 2021</name>
    <dbReference type="NCBI Taxonomy" id="2763663"/>
    <lineage>
        <taxon>Bacteria</taxon>
        <taxon>Bacillati</taxon>
        <taxon>Bacillota</taxon>
        <taxon>Clostridia</taxon>
        <taxon>Lachnospirales</taxon>
        <taxon>Lachnospiraceae</taxon>
        <taxon>Enterocloster</taxon>
    </lineage>
</organism>
<accession>A0ABR7NQS3</accession>
<feature type="domain" description="Peptidase S9 prolyl oligopeptidase catalytic" evidence="2">
    <location>
        <begin position="411"/>
        <end position="621"/>
    </location>
</feature>
<sequence>MRTEIQDFIDQEAPSGLQLSPDGRFGAFVVTKPDGEENCYHSWLQVVDVENGTVRKLTSGKKEKSFAWEDGEHLFFVGNREKDRKGESLLYRIPVSGGEAELCGTLPKGTRKIRCQNGILYCLVHEHYYEKEEDYEVFDEIPFWSNGVGIVNKVRDRLYRYDLKTGGARVLSPEYGQVEAFWAENGTVFFTCNIYTGKKLPQNGLYEYVEETDTVIRHLDQGMFSISYACRRNGRVEFLGSDMKRFGYNENPDLYVLEDGAPRLLARYDYSVKEGMCRDGKIYVNSTVGTDVVLQCFDMDGNVTAVTDRAGTVESFDICGGWIMFTGMRDQGLSEVYSLENGKETCFTDFTARCLKEKEVSPIRHFTFTHEGLELDGFVIPPVGFDPSDTEKTYPGILTIHGGPKAIYGATYSHEFQVYASRGYFVFFMNPTGSDGRGNAFADIVAKQGSIDYEQLMAFTDEVLRQYPALDGDRLGVMGISYGGFMTNWIIGHTDRFKAAVPQCCIANWITKTNTTDIGYAFNTTQLGGDVWENYDKMWELSPLKYADRVKTPSLIIQCDEDYRCWVAEGVQMFSALKYHGVPARLLMIHGEHHSVSRLGKPKKRVRRLNEIVSWLDTYLK</sequence>
<reference evidence="3 4" key="1">
    <citation type="submission" date="2020-08" db="EMBL/GenBank/DDBJ databases">
        <title>Genome public.</title>
        <authorList>
            <person name="Liu C."/>
            <person name="Sun Q."/>
        </authorList>
    </citation>
    <scope>NUCLEOTIDE SEQUENCE [LARGE SCALE GENOMIC DNA]</scope>
    <source>
        <strain evidence="3 4">BX10</strain>
    </source>
</reference>
<gene>
    <name evidence="3" type="ORF">H8708_03660</name>
</gene>
<evidence type="ECO:0000313" key="4">
    <source>
        <dbReference type="Proteomes" id="UP000647491"/>
    </source>
</evidence>
<dbReference type="Gene3D" id="3.40.50.1820">
    <property type="entry name" value="alpha/beta hydrolase"/>
    <property type="match status" value="1"/>
</dbReference>
<dbReference type="Proteomes" id="UP000647491">
    <property type="component" value="Unassembled WGS sequence"/>
</dbReference>
<dbReference type="InterPro" id="IPR011042">
    <property type="entry name" value="6-blade_b-propeller_TolB-like"/>
</dbReference>
<proteinExistence type="predicted"/>
<name>A0ABR7NQS3_9FIRM</name>
<keyword evidence="1" id="KW-0378">Hydrolase</keyword>